<proteinExistence type="predicted"/>
<dbReference type="Proteomes" id="UP001057753">
    <property type="component" value="Unassembled WGS sequence"/>
</dbReference>
<name>A0A9Q4G0V5_SALAG</name>
<sequence>MTHFTKAIEELWTTSESNDFLIADKTTGNVAQMFCEEEDYEIHVGKCDITKLKK</sequence>
<gene>
    <name evidence="1" type="ORF">HXA33_17245</name>
</gene>
<evidence type="ECO:0000313" key="2">
    <source>
        <dbReference type="Proteomes" id="UP001057753"/>
    </source>
</evidence>
<organism evidence="1 2">
    <name type="scientific">Salipaludibacillus agaradhaerens</name>
    <name type="common">Bacillus agaradhaerens</name>
    <dbReference type="NCBI Taxonomy" id="76935"/>
    <lineage>
        <taxon>Bacteria</taxon>
        <taxon>Bacillati</taxon>
        <taxon>Bacillota</taxon>
        <taxon>Bacilli</taxon>
        <taxon>Bacillales</taxon>
        <taxon>Bacillaceae</taxon>
    </lineage>
</organism>
<comment type="caution">
    <text evidence="1">The sequence shown here is derived from an EMBL/GenBank/DDBJ whole genome shotgun (WGS) entry which is preliminary data.</text>
</comment>
<accession>A0A9Q4G0V5</accession>
<protein>
    <submittedName>
        <fullName evidence="1">Uncharacterized protein</fullName>
    </submittedName>
</protein>
<keyword evidence="2" id="KW-1185">Reference proteome</keyword>
<dbReference type="AlphaFoldDB" id="A0A9Q4G0V5"/>
<dbReference type="EMBL" id="JABXYM010000001">
    <property type="protein sequence ID" value="MCR6098283.1"/>
    <property type="molecule type" value="Genomic_DNA"/>
</dbReference>
<reference evidence="1" key="1">
    <citation type="submission" date="2020-06" db="EMBL/GenBank/DDBJ databases">
        <title>Insight into the genomes of haloalkaliphilic bacilli from Kenyan soda lakes.</title>
        <authorList>
            <person name="Mwirichia R."/>
            <person name="Villamizar G.C."/>
            <person name="Poehlein A."/>
            <person name="Mugweru J."/>
            <person name="Kipnyargis A."/>
            <person name="Kiplimo D."/>
            <person name="Orwa P."/>
            <person name="Daniel R."/>
        </authorList>
    </citation>
    <scope>NUCLEOTIDE SEQUENCE</scope>
    <source>
        <strain evidence="1">B1096_S55</strain>
    </source>
</reference>
<evidence type="ECO:0000313" key="1">
    <source>
        <dbReference type="EMBL" id="MCR6098283.1"/>
    </source>
</evidence>